<dbReference type="HOGENOM" id="CLU_2239689_0_0_1"/>
<reference evidence="2" key="2">
    <citation type="submission" date="2015-06" db="UniProtKB">
        <authorList>
            <consortium name="EnsemblMetazoa"/>
        </authorList>
    </citation>
    <scope>IDENTIFICATION</scope>
</reference>
<dbReference type="AlphaFoldDB" id="T1GX39"/>
<feature type="compositionally biased region" description="Polar residues" evidence="1">
    <location>
        <begin position="61"/>
        <end position="74"/>
    </location>
</feature>
<evidence type="ECO:0000313" key="3">
    <source>
        <dbReference type="Proteomes" id="UP000015102"/>
    </source>
</evidence>
<evidence type="ECO:0000313" key="2">
    <source>
        <dbReference type="EnsemblMetazoa" id="MESCA008378-PA"/>
    </source>
</evidence>
<dbReference type="Proteomes" id="UP000015102">
    <property type="component" value="Unassembled WGS sequence"/>
</dbReference>
<reference evidence="3" key="1">
    <citation type="submission" date="2013-02" db="EMBL/GenBank/DDBJ databases">
        <authorList>
            <person name="Hughes D."/>
        </authorList>
    </citation>
    <scope>NUCLEOTIDE SEQUENCE</scope>
    <source>
        <strain>Durham</strain>
        <strain evidence="3">NC isolate 2 -- Noor lab</strain>
    </source>
</reference>
<proteinExistence type="predicted"/>
<accession>T1GX39</accession>
<feature type="compositionally biased region" description="Low complexity" evidence="1">
    <location>
        <begin position="1"/>
        <end position="10"/>
    </location>
</feature>
<dbReference type="STRING" id="36166.T1GX39"/>
<keyword evidence="3" id="KW-1185">Reference proteome</keyword>
<name>T1GX39_MEGSC</name>
<dbReference type="EMBL" id="CAQQ02176269">
    <property type="status" value="NOT_ANNOTATED_CDS"/>
    <property type="molecule type" value="Genomic_DNA"/>
</dbReference>
<feature type="region of interest" description="Disordered" evidence="1">
    <location>
        <begin position="1"/>
        <end position="20"/>
    </location>
</feature>
<sequence>MAAQVALRRQQAQEENEARELGILYSVPNSQNNNNSSDTAQTPSAHPVGFHPGIPSPPNELDTNNQRVQFSSNEIDSERTRSDRLSVGYSPGRTDVESPSKYFKL</sequence>
<protein>
    <submittedName>
        <fullName evidence="2">Uncharacterized protein</fullName>
    </submittedName>
</protein>
<organism evidence="2 3">
    <name type="scientific">Megaselia scalaris</name>
    <name type="common">Humpbacked fly</name>
    <name type="synonym">Phora scalaris</name>
    <dbReference type="NCBI Taxonomy" id="36166"/>
    <lineage>
        <taxon>Eukaryota</taxon>
        <taxon>Metazoa</taxon>
        <taxon>Ecdysozoa</taxon>
        <taxon>Arthropoda</taxon>
        <taxon>Hexapoda</taxon>
        <taxon>Insecta</taxon>
        <taxon>Pterygota</taxon>
        <taxon>Neoptera</taxon>
        <taxon>Endopterygota</taxon>
        <taxon>Diptera</taxon>
        <taxon>Brachycera</taxon>
        <taxon>Muscomorpha</taxon>
        <taxon>Platypezoidea</taxon>
        <taxon>Phoridae</taxon>
        <taxon>Megaseliini</taxon>
        <taxon>Megaselia</taxon>
    </lineage>
</organism>
<dbReference type="EnsemblMetazoa" id="MESCA008378-RA">
    <property type="protein sequence ID" value="MESCA008378-PA"/>
    <property type="gene ID" value="MESCA008378"/>
</dbReference>
<evidence type="ECO:0000256" key="1">
    <source>
        <dbReference type="SAM" id="MobiDB-lite"/>
    </source>
</evidence>
<feature type="region of interest" description="Disordered" evidence="1">
    <location>
        <begin position="27"/>
        <end position="105"/>
    </location>
</feature>